<evidence type="ECO:0000313" key="2">
    <source>
        <dbReference type="Proteomes" id="UP000028945"/>
    </source>
</evidence>
<evidence type="ECO:0000313" key="1">
    <source>
        <dbReference type="EMBL" id="AIL33111.1"/>
    </source>
</evidence>
<dbReference type="Proteomes" id="UP000028945">
    <property type="component" value="Chromosome"/>
</dbReference>
<dbReference type="eggNOG" id="ENOG5032UJQ">
    <property type="taxonomic scope" value="Bacteria"/>
</dbReference>
<dbReference type="KEGG" id="bpsi:IX83_07175"/>
<dbReference type="OrthoDB" id="8638197at2"/>
<name>A0A077DG17_9BURK</name>
<keyword evidence="2" id="KW-1185">Reference proteome</keyword>
<accession>A0A077DG17</accession>
<reference evidence="1 2" key="1">
    <citation type="journal article" date="2014" name="BMC Genomics">
        <title>A genomic perspective on a new bacterial genus and species from the Alcaligenaceae family, Basilea psittacipulmonis.</title>
        <authorList>
            <person name="Whiteson K.L."/>
            <person name="Hernandez D."/>
            <person name="Lazarevic V."/>
            <person name="Gaia N."/>
            <person name="Farinelli L."/>
            <person name="Francois P."/>
            <person name="Pilo P."/>
            <person name="Frey J."/>
            <person name="Schrenzel J."/>
        </authorList>
    </citation>
    <scope>NUCLEOTIDE SEQUENCE [LARGE SCALE GENOMIC DNA]</scope>
    <source>
        <strain evidence="1 2">DSM 24701</strain>
    </source>
</reference>
<dbReference type="AlphaFoldDB" id="A0A077DG17"/>
<dbReference type="EMBL" id="CP009238">
    <property type="protein sequence ID" value="AIL33111.1"/>
    <property type="molecule type" value="Genomic_DNA"/>
</dbReference>
<proteinExistence type="predicted"/>
<protein>
    <recommendedName>
        <fullName evidence="3">DUF1828 domain-containing protein</fullName>
    </recommendedName>
</protein>
<organism evidence="1 2">
    <name type="scientific">Basilea psittacipulmonis DSM 24701</name>
    <dbReference type="NCBI Taxonomy" id="1072685"/>
    <lineage>
        <taxon>Bacteria</taxon>
        <taxon>Pseudomonadati</taxon>
        <taxon>Pseudomonadota</taxon>
        <taxon>Betaproteobacteria</taxon>
        <taxon>Burkholderiales</taxon>
        <taxon>Alcaligenaceae</taxon>
        <taxon>Basilea</taxon>
    </lineage>
</organism>
<dbReference type="RefSeq" id="WP_038500694.1">
    <property type="nucleotide sequence ID" value="NZ_AFWK01000006.1"/>
</dbReference>
<dbReference type="HOGENOM" id="CLU_1093171_0_0_4"/>
<sequence length="255" mass="28948">MFNIENSLPTWKIGDHQTNSVRVFSPFTFADDGQTISFVVFFPKPNCFYISDLGAHASLAYDLGSDFSKKNLDELYEQSCNEYAYFNDSEIVAEGDINMLEQALNESLLLAISLSTNYTRWFPKVNAQKFQSTVYNTLCKTFGREKVKKQCLGKGASGNEIKFSFGITRNDSRLSFVEISAATNKKEANWKEVYQIYGKFADNKELDNRQPRLSLIEKDVMNEDYQKASTLLTGVCNVTRFDPSNAEEILIAVNQ</sequence>
<gene>
    <name evidence="1" type="ORF">IX83_07175</name>
</gene>
<evidence type="ECO:0008006" key="3">
    <source>
        <dbReference type="Google" id="ProtNLM"/>
    </source>
</evidence>